<organism evidence="6 7">
    <name type="scientific">Folsomia candida</name>
    <name type="common">Springtail</name>
    <dbReference type="NCBI Taxonomy" id="158441"/>
    <lineage>
        <taxon>Eukaryota</taxon>
        <taxon>Metazoa</taxon>
        <taxon>Ecdysozoa</taxon>
        <taxon>Arthropoda</taxon>
        <taxon>Hexapoda</taxon>
        <taxon>Collembola</taxon>
        <taxon>Entomobryomorpha</taxon>
        <taxon>Isotomoidea</taxon>
        <taxon>Isotomidae</taxon>
        <taxon>Proisotominae</taxon>
        <taxon>Folsomia</taxon>
    </lineage>
</organism>
<keyword evidence="1" id="KW-0227">DNA damage</keyword>
<feature type="compositionally biased region" description="Polar residues" evidence="2">
    <location>
        <begin position="13"/>
        <end position="23"/>
    </location>
</feature>
<protein>
    <recommendedName>
        <fullName evidence="1">ATP-dependent DNA helicase</fullName>
        <ecNumber evidence="1">5.6.2.3</ecNumber>
    </recommendedName>
</protein>
<feature type="compositionally biased region" description="Basic residues" evidence="2">
    <location>
        <begin position="1"/>
        <end position="12"/>
    </location>
</feature>
<dbReference type="InterPro" id="IPR046700">
    <property type="entry name" value="DUF6570"/>
</dbReference>
<dbReference type="InterPro" id="IPR010285">
    <property type="entry name" value="DNA_helicase_pif1-like_DEAD"/>
</dbReference>
<dbReference type="Pfam" id="PF05970">
    <property type="entry name" value="PIF1"/>
    <property type="match status" value="1"/>
</dbReference>
<reference evidence="6 7" key="1">
    <citation type="submission" date="2015-12" db="EMBL/GenBank/DDBJ databases">
        <title>The genome of Folsomia candida.</title>
        <authorList>
            <person name="Faddeeva A."/>
            <person name="Derks M.F."/>
            <person name="Anvar Y."/>
            <person name="Smit S."/>
            <person name="Van Straalen N."/>
            <person name="Roelofs D."/>
        </authorList>
    </citation>
    <scope>NUCLEOTIDE SEQUENCE [LARGE SCALE GENOMIC DNA]</scope>
    <source>
        <strain evidence="6 7">VU population</strain>
        <tissue evidence="6">Whole body</tissue>
    </source>
</reference>
<dbReference type="Gene3D" id="3.40.50.300">
    <property type="entry name" value="P-loop containing nucleotide triphosphate hydrolases"/>
    <property type="match status" value="2"/>
</dbReference>
<dbReference type="Gene3D" id="2.30.30.940">
    <property type="match status" value="1"/>
</dbReference>
<dbReference type="GO" id="GO:0006281">
    <property type="term" value="P:DNA repair"/>
    <property type="evidence" value="ECO:0007669"/>
    <property type="project" value="UniProtKB-KW"/>
</dbReference>
<dbReference type="EC" id="5.6.2.3" evidence="1"/>
<feature type="domain" description="DUF6570" evidence="5">
    <location>
        <begin position="155"/>
        <end position="283"/>
    </location>
</feature>
<evidence type="ECO:0000256" key="2">
    <source>
        <dbReference type="SAM" id="MobiDB-lite"/>
    </source>
</evidence>
<comment type="cofactor">
    <cofactor evidence="1">
        <name>Mg(2+)</name>
        <dbReference type="ChEBI" id="CHEBI:18420"/>
    </cofactor>
</comment>
<gene>
    <name evidence="6" type="ORF">Fcan01_21340</name>
</gene>
<evidence type="ECO:0000313" key="6">
    <source>
        <dbReference type="EMBL" id="OXA43986.1"/>
    </source>
</evidence>
<dbReference type="PANTHER" id="PTHR47642:SF6">
    <property type="entry name" value="ATP-DEPENDENT DNA HELICASE"/>
    <property type="match status" value="1"/>
</dbReference>
<keyword evidence="1" id="KW-0067">ATP-binding</keyword>
<keyword evidence="1" id="KW-0378">Hydrolase</keyword>
<feature type="domain" description="Helitron helicase-like" evidence="4">
    <location>
        <begin position="635"/>
        <end position="833"/>
    </location>
</feature>
<proteinExistence type="inferred from homology"/>
<feature type="region of interest" description="Disordered" evidence="2">
    <location>
        <begin position="1"/>
        <end position="23"/>
    </location>
</feature>
<accession>A0A226DIG6</accession>
<comment type="catalytic activity">
    <reaction evidence="1">
        <text>ATP + H2O = ADP + phosphate + H(+)</text>
        <dbReference type="Rhea" id="RHEA:13065"/>
        <dbReference type="ChEBI" id="CHEBI:15377"/>
        <dbReference type="ChEBI" id="CHEBI:15378"/>
        <dbReference type="ChEBI" id="CHEBI:30616"/>
        <dbReference type="ChEBI" id="CHEBI:43474"/>
        <dbReference type="ChEBI" id="CHEBI:456216"/>
        <dbReference type="EC" id="5.6.2.3"/>
    </reaction>
</comment>
<dbReference type="GO" id="GO:0043139">
    <property type="term" value="F:5'-3' DNA helicase activity"/>
    <property type="evidence" value="ECO:0007669"/>
    <property type="project" value="UniProtKB-EC"/>
</dbReference>
<keyword evidence="1" id="KW-0547">Nucleotide-binding</keyword>
<evidence type="ECO:0000259" key="3">
    <source>
        <dbReference type="Pfam" id="PF05970"/>
    </source>
</evidence>
<comment type="caution">
    <text evidence="6">The sequence shown here is derived from an EMBL/GenBank/DDBJ whole genome shotgun (WGS) entry which is preliminary data.</text>
</comment>
<name>A0A226DIG6_FOLCA</name>
<keyword evidence="1" id="KW-0233">DNA recombination</keyword>
<evidence type="ECO:0000259" key="4">
    <source>
        <dbReference type="Pfam" id="PF14214"/>
    </source>
</evidence>
<dbReference type="PANTHER" id="PTHR47642">
    <property type="entry name" value="ATP-DEPENDENT DNA HELICASE"/>
    <property type="match status" value="1"/>
</dbReference>
<dbReference type="GO" id="GO:0016887">
    <property type="term" value="F:ATP hydrolysis activity"/>
    <property type="evidence" value="ECO:0007669"/>
    <property type="project" value="RHEA"/>
</dbReference>
<keyword evidence="1" id="KW-0234">DNA repair</keyword>
<sequence length="1415" mass="160106">MPSKQFRRRKKQQAWNKSQSPSSSINVANIEFIEPLLDNNNRDSQLNDQPCQEIEEVEQPMDVDVGNVEIGRHHEETPEQILFMSNINQAADCRCRICDRTWYKKGIKRLTVTQVIYDRLADIGNKYDPIVKAQLLPFVSEIIDCCCRCHDNLKKGKVPATALVNNMFVPASPEVIVHLSEIECRMISRAKAFLKIFKLGRGRGQAALKGQVIHFAQSVEEVQQQLRLGPDNNYGTIIVTESVGNFPHPSIYEIRPRDVRDALNWLLRHNPSYSNVTIDQFRIDAIQLKDLIIQEEHQDTSPSPAINIRRRGHRIQTTFAAVAGKPWMSSLELSFCQSADIFADSAGKQCTAICAVAAAYAAVKPPGGWTVQDGDRIMTEGDHYYNQCRENLSASSRVVHNEHHLTADEIIGDVNNCYGKIVRVSLVDGGTVIYGAFDRFLHDAGPITTNSVAAAVSDFLNFPYSYGLLTAAYTMGLIGSEEHIFYFYSHARSKQGHKSFARSGKGVILKLDRSNAASINHINSLVNKNCVAGTNSAVITITPLNLAILDDPQTNTDLPANDNPAPVPEPAAFGEEALEDCLLHPTDFVEPRLESIRLNRTAAPCIRVNDENHLEEKCFVKCFPHGQFGLDEERDQRLRLTTHAYFQNRVMSADSRFHRNDYLFYALSRSEESIIQSKINVCGNMKYQDSENDNAPAAENLHLYMSAIRGSRSYWKKYTGDIMAMISRLGTPTFFLTVSYDDMGSPDVLTAMWKACHEKNDPLPDKIEDLPFEVRRQLLNSNPVAAARHFNLRTQELIKLLTTDVTIFGKPVVDYTFRVEFQDRGSPHLHSLIWVDNPPDFSSTEGIAFIDRNVSCRLEGTGMDDIVRRYQWHKDTTTCFKKGSECRFGFPRPLATKTTIKPDESSRGRGVILQRKKGEERINNYHPKLLGLLRCNMDIQVVIGVAGVAYYIAKYIGKNEPETLREDIRHTLQTLRDSRQPIRVQMQKVSRLLLSRRTVGSQEAAYRMVNIPMRHSSRGFVFIPTYLPGDRMGCGCLEHKWANSSSMRDKFSEVEWIIMDEVSMISYEVFRQVSRRLGECYDNTDPFGGKNIIVVGDLFQLEPVNGHCIYDQPRQLGGEEHLWQKFAFCELTLNMRQGQDPILNICNNLREGQITSADLHKLRSREFNEETSSVDIKDKFKDAIRIYPTRNQAAVYNRRKTTNLRDDPNIKVYQIKARDTFFTGTKAGTRARLAYSHRDSNKCGGFLPSIELAVGSRIMVIRNSQNNRYLVNGSIGTVVGFNWDELARDQHHQGDLPSSIRVKFDDLRIAGTPDGIFDLKPADVVYTGKRNEEIQRCMLPIVLCWAVTVHKVQGVTVDQAVIYLGAEIFAHGQAYVALSRVRTLDGVAIVEMDDNKLKAKPTEKLVVEMARLRSL</sequence>
<evidence type="ECO:0000313" key="7">
    <source>
        <dbReference type="Proteomes" id="UP000198287"/>
    </source>
</evidence>
<dbReference type="GO" id="GO:0006310">
    <property type="term" value="P:DNA recombination"/>
    <property type="evidence" value="ECO:0007669"/>
    <property type="project" value="UniProtKB-KW"/>
</dbReference>
<dbReference type="GO" id="GO:0005524">
    <property type="term" value="F:ATP binding"/>
    <property type="evidence" value="ECO:0007669"/>
    <property type="project" value="UniProtKB-KW"/>
</dbReference>
<keyword evidence="7" id="KW-1185">Reference proteome</keyword>
<dbReference type="Pfam" id="PF14214">
    <property type="entry name" value="Helitron_like_N"/>
    <property type="match status" value="1"/>
</dbReference>
<keyword evidence="1 6" id="KW-0347">Helicase</keyword>
<dbReference type="GO" id="GO:0000723">
    <property type="term" value="P:telomere maintenance"/>
    <property type="evidence" value="ECO:0007669"/>
    <property type="project" value="InterPro"/>
</dbReference>
<dbReference type="OrthoDB" id="416437at2759"/>
<dbReference type="Gene3D" id="3.90.70.120">
    <property type="match status" value="1"/>
</dbReference>
<feature type="domain" description="DNA helicase Pif1-like DEAD-box helicase" evidence="3">
    <location>
        <begin position="1042"/>
        <end position="1140"/>
    </location>
</feature>
<dbReference type="InterPro" id="IPR025476">
    <property type="entry name" value="Helitron_helicase-like"/>
</dbReference>
<dbReference type="EMBL" id="LNIX01000020">
    <property type="protein sequence ID" value="OXA43986.1"/>
    <property type="molecule type" value="Genomic_DNA"/>
</dbReference>
<dbReference type="SUPFAM" id="SSF52540">
    <property type="entry name" value="P-loop containing nucleoside triphosphate hydrolases"/>
    <property type="match status" value="1"/>
</dbReference>
<dbReference type="CDD" id="cd18809">
    <property type="entry name" value="SF1_C_RecD"/>
    <property type="match status" value="1"/>
</dbReference>
<dbReference type="InterPro" id="IPR051055">
    <property type="entry name" value="PIF1_helicase"/>
</dbReference>
<comment type="similarity">
    <text evidence="1">Belongs to the helicase family.</text>
</comment>
<dbReference type="Pfam" id="PF20209">
    <property type="entry name" value="DUF6570"/>
    <property type="match status" value="1"/>
</dbReference>
<dbReference type="InterPro" id="IPR027417">
    <property type="entry name" value="P-loop_NTPase"/>
</dbReference>
<evidence type="ECO:0000259" key="5">
    <source>
        <dbReference type="Pfam" id="PF20209"/>
    </source>
</evidence>
<evidence type="ECO:0000256" key="1">
    <source>
        <dbReference type="RuleBase" id="RU363044"/>
    </source>
</evidence>
<dbReference type="Proteomes" id="UP000198287">
    <property type="component" value="Unassembled WGS sequence"/>
</dbReference>